<accession>A0A139A7W7</accession>
<reference evidence="1 2" key="1">
    <citation type="journal article" date="2015" name="Genome Biol. Evol.">
        <title>Phylogenomic analyses indicate that early fungi evolved digesting cell walls of algal ancestors of land plants.</title>
        <authorList>
            <person name="Chang Y."/>
            <person name="Wang S."/>
            <person name="Sekimoto S."/>
            <person name="Aerts A.L."/>
            <person name="Choi C."/>
            <person name="Clum A."/>
            <person name="LaButti K.M."/>
            <person name="Lindquist E.A."/>
            <person name="Yee Ngan C."/>
            <person name="Ohm R.A."/>
            <person name="Salamov A.A."/>
            <person name="Grigoriev I.V."/>
            <person name="Spatafora J.W."/>
            <person name="Berbee M.L."/>
        </authorList>
    </citation>
    <scope>NUCLEOTIDE SEQUENCE [LARGE SCALE GENOMIC DNA]</scope>
    <source>
        <strain evidence="1 2">JEL478</strain>
    </source>
</reference>
<keyword evidence="2" id="KW-1185">Reference proteome</keyword>
<dbReference type="Proteomes" id="UP000070544">
    <property type="component" value="Unassembled WGS sequence"/>
</dbReference>
<sequence length="123" mass="13960">MFLVLQQRGFNWTHPSVGAVEEEALRMTSRLFAVIPTNCTITLEDIEYRDHNSPNKDSLGEQGCSWSRKSVVVVRKALANRVQELGVEMGAIVILGRLEYVGQSGDSWYEHRTFYNAGPFREP</sequence>
<protein>
    <submittedName>
        <fullName evidence="1">Uncharacterized protein</fullName>
    </submittedName>
</protein>
<dbReference type="AlphaFoldDB" id="A0A139A7W7"/>
<gene>
    <name evidence="1" type="ORF">M427DRAFT_136989</name>
</gene>
<proteinExistence type="predicted"/>
<evidence type="ECO:0000313" key="2">
    <source>
        <dbReference type="Proteomes" id="UP000070544"/>
    </source>
</evidence>
<evidence type="ECO:0000313" key="1">
    <source>
        <dbReference type="EMBL" id="KXS12857.1"/>
    </source>
</evidence>
<organism evidence="1 2">
    <name type="scientific">Gonapodya prolifera (strain JEL478)</name>
    <name type="common">Monoblepharis prolifera</name>
    <dbReference type="NCBI Taxonomy" id="1344416"/>
    <lineage>
        <taxon>Eukaryota</taxon>
        <taxon>Fungi</taxon>
        <taxon>Fungi incertae sedis</taxon>
        <taxon>Chytridiomycota</taxon>
        <taxon>Chytridiomycota incertae sedis</taxon>
        <taxon>Monoblepharidomycetes</taxon>
        <taxon>Monoblepharidales</taxon>
        <taxon>Gonapodyaceae</taxon>
        <taxon>Gonapodya</taxon>
    </lineage>
</organism>
<dbReference type="EMBL" id="KQ965784">
    <property type="protein sequence ID" value="KXS12857.1"/>
    <property type="molecule type" value="Genomic_DNA"/>
</dbReference>
<name>A0A139A7W7_GONPJ</name>